<evidence type="ECO:0000313" key="10">
    <source>
        <dbReference type="EMBL" id="MDI2098356.1"/>
    </source>
</evidence>
<dbReference type="InterPro" id="IPR000515">
    <property type="entry name" value="MetI-like"/>
</dbReference>
<keyword evidence="4" id="KW-0997">Cell inner membrane</keyword>
<feature type="transmembrane region" description="Helical" evidence="8">
    <location>
        <begin position="181"/>
        <end position="205"/>
    </location>
</feature>
<evidence type="ECO:0000256" key="6">
    <source>
        <dbReference type="ARBA" id="ARBA00022989"/>
    </source>
</evidence>
<dbReference type="InterPro" id="IPR035906">
    <property type="entry name" value="MetI-like_sf"/>
</dbReference>
<feature type="transmembrane region" description="Helical" evidence="8">
    <location>
        <begin position="96"/>
        <end position="116"/>
    </location>
</feature>
<dbReference type="RefSeq" id="WP_281488155.1">
    <property type="nucleotide sequence ID" value="NZ_CP159582.1"/>
</dbReference>
<dbReference type="SUPFAM" id="SSF161098">
    <property type="entry name" value="MetI-like"/>
    <property type="match status" value="2"/>
</dbReference>
<feature type="transmembrane region" description="Helical" evidence="8">
    <location>
        <begin position="225"/>
        <end position="246"/>
    </location>
</feature>
<feature type="transmembrane region" description="Helical" evidence="8">
    <location>
        <begin position="267"/>
        <end position="288"/>
    </location>
</feature>
<feature type="domain" description="ABC transmembrane type-1" evidence="9">
    <location>
        <begin position="312"/>
        <end position="506"/>
    </location>
</feature>
<sequence length="514" mass="53869">MTTTAGVGERTRPPLLLAAAAALAASASLIPVVYLAVRAVEAGTEGFVATLLRPRVLELALNSVALAASVTATCLVLGVASAWLLSRWRLPAERTILLLSALPLAVPSYLVAYGWLVWSPGLNGFWPSWAVLTAVCVPYVTLPVAAAWRGSSGDLEAVARTLGRGPIRSFFSATWPQVRGAALAGSLLVGLYSLAEFGAVSMLRFETLTWGINASYSASFDRQQAAVLALVLVALALIVVWAERRARGQAVTRVARPLPRGVMPRRWLWAALAVVLAAPVVSVTVPVLGLGVRLFSAESIRALDLPRFASAVGATLGLAVVGSLLVLVFALPIAALTARYRDRLSRGIEGIGYLGHALPGIVVGLSLVFFGLAVVPWAYQSLLMLLFAYVVLFMPRAIGSARSGIAAVAPALIDVSRTLGDTPAASWRRVTARLAAPNIAIGCLLAAIAIMKELPATLLLRPTSVHTLATELWTRTAAAEYGGAAPYAAALLLVASVPAVLLSTIRSTAREDES</sequence>
<feature type="transmembrane region" description="Helical" evidence="8">
    <location>
        <begin position="308"/>
        <end position="338"/>
    </location>
</feature>
<dbReference type="GO" id="GO:0055085">
    <property type="term" value="P:transmembrane transport"/>
    <property type="evidence" value="ECO:0007669"/>
    <property type="project" value="InterPro"/>
</dbReference>
<keyword evidence="5 8" id="KW-0812">Transmembrane</keyword>
<feature type="domain" description="ABC transmembrane type-1" evidence="9">
    <location>
        <begin position="60"/>
        <end position="241"/>
    </location>
</feature>
<keyword evidence="11" id="KW-1185">Reference proteome</keyword>
<evidence type="ECO:0000256" key="3">
    <source>
        <dbReference type="ARBA" id="ARBA00022475"/>
    </source>
</evidence>
<evidence type="ECO:0000256" key="5">
    <source>
        <dbReference type="ARBA" id="ARBA00022692"/>
    </source>
</evidence>
<feature type="transmembrane region" description="Helical" evidence="8">
    <location>
        <begin position="434"/>
        <end position="451"/>
    </location>
</feature>
<keyword evidence="2 8" id="KW-0813">Transport</keyword>
<name>A0AAW6T5J6_9MICO</name>
<evidence type="ECO:0000256" key="2">
    <source>
        <dbReference type="ARBA" id="ARBA00022448"/>
    </source>
</evidence>
<comment type="similarity">
    <text evidence="8">Belongs to the binding-protein-dependent transport system permease family.</text>
</comment>
<feature type="transmembrane region" description="Helical" evidence="8">
    <location>
        <begin position="59"/>
        <end position="84"/>
    </location>
</feature>
<comment type="caution">
    <text evidence="10">The sequence shown here is derived from an EMBL/GenBank/DDBJ whole genome shotgun (WGS) entry which is preliminary data.</text>
</comment>
<feature type="transmembrane region" description="Helical" evidence="8">
    <location>
        <begin position="128"/>
        <end position="148"/>
    </location>
</feature>
<dbReference type="PANTHER" id="PTHR43357:SF3">
    <property type="entry name" value="FE(3+)-TRANSPORT SYSTEM PERMEASE PROTEIN FBPB 2"/>
    <property type="match status" value="1"/>
</dbReference>
<evidence type="ECO:0000256" key="4">
    <source>
        <dbReference type="ARBA" id="ARBA00022519"/>
    </source>
</evidence>
<keyword evidence="6 8" id="KW-1133">Transmembrane helix</keyword>
<dbReference type="Gene3D" id="1.10.3720.10">
    <property type="entry name" value="MetI-like"/>
    <property type="match status" value="2"/>
</dbReference>
<feature type="transmembrane region" description="Helical" evidence="8">
    <location>
        <begin position="484"/>
        <end position="505"/>
    </location>
</feature>
<evidence type="ECO:0000313" key="11">
    <source>
        <dbReference type="Proteomes" id="UP001321506"/>
    </source>
</evidence>
<protein>
    <submittedName>
        <fullName evidence="10">Iron ABC transporter permease</fullName>
    </submittedName>
</protein>
<accession>A0AAW6T5J6</accession>
<dbReference type="AlphaFoldDB" id="A0AAW6T5J6"/>
<evidence type="ECO:0000256" key="1">
    <source>
        <dbReference type="ARBA" id="ARBA00004429"/>
    </source>
</evidence>
<comment type="subcellular location">
    <subcellularLocation>
        <location evidence="1">Cell inner membrane</location>
        <topology evidence="1">Multi-pass membrane protein</topology>
    </subcellularLocation>
    <subcellularLocation>
        <location evidence="8">Cell membrane</location>
        <topology evidence="8">Multi-pass membrane protein</topology>
    </subcellularLocation>
</comment>
<dbReference type="PANTHER" id="PTHR43357">
    <property type="entry name" value="INNER MEMBRANE ABC TRANSPORTER PERMEASE PROTEIN YDCV"/>
    <property type="match status" value="1"/>
</dbReference>
<dbReference type="Pfam" id="PF00528">
    <property type="entry name" value="BPD_transp_1"/>
    <property type="match status" value="2"/>
</dbReference>
<proteinExistence type="inferred from homology"/>
<keyword evidence="7 8" id="KW-0472">Membrane</keyword>
<feature type="transmembrane region" description="Helical" evidence="8">
    <location>
        <begin position="377"/>
        <end position="394"/>
    </location>
</feature>
<reference evidence="10 11" key="1">
    <citation type="submission" date="2023-04" db="EMBL/GenBank/DDBJ databases">
        <title>Klugiella caeni sp. nov. isolated from the sludge of biochemical tank.</title>
        <authorList>
            <person name="Geng K."/>
        </authorList>
    </citation>
    <scope>NUCLEOTIDE SEQUENCE [LARGE SCALE GENOMIC DNA]</scope>
    <source>
        <strain evidence="10 11">YN-L-19</strain>
    </source>
</reference>
<dbReference type="CDD" id="cd06261">
    <property type="entry name" value="TM_PBP2"/>
    <property type="match status" value="2"/>
</dbReference>
<feature type="transmembrane region" description="Helical" evidence="8">
    <location>
        <begin position="350"/>
        <end position="371"/>
    </location>
</feature>
<keyword evidence="3" id="KW-1003">Cell membrane</keyword>
<evidence type="ECO:0000259" key="9">
    <source>
        <dbReference type="PROSITE" id="PS50928"/>
    </source>
</evidence>
<evidence type="ECO:0000256" key="8">
    <source>
        <dbReference type="RuleBase" id="RU363032"/>
    </source>
</evidence>
<gene>
    <name evidence="10" type="ORF">QF206_05180</name>
</gene>
<evidence type="ECO:0000256" key="7">
    <source>
        <dbReference type="ARBA" id="ARBA00023136"/>
    </source>
</evidence>
<dbReference type="GO" id="GO:0005886">
    <property type="term" value="C:plasma membrane"/>
    <property type="evidence" value="ECO:0007669"/>
    <property type="project" value="UniProtKB-SubCell"/>
</dbReference>
<dbReference type="Proteomes" id="UP001321506">
    <property type="component" value="Unassembled WGS sequence"/>
</dbReference>
<dbReference type="EMBL" id="JASATX010000002">
    <property type="protein sequence ID" value="MDI2098356.1"/>
    <property type="molecule type" value="Genomic_DNA"/>
</dbReference>
<dbReference type="PROSITE" id="PS50928">
    <property type="entry name" value="ABC_TM1"/>
    <property type="match status" value="2"/>
</dbReference>
<organism evidence="10 11">
    <name type="scientific">Ruicaihuangia caeni</name>
    <dbReference type="NCBI Taxonomy" id="3042517"/>
    <lineage>
        <taxon>Bacteria</taxon>
        <taxon>Bacillati</taxon>
        <taxon>Actinomycetota</taxon>
        <taxon>Actinomycetes</taxon>
        <taxon>Micrococcales</taxon>
        <taxon>Microbacteriaceae</taxon>
        <taxon>Ruicaihuangia</taxon>
    </lineage>
</organism>